<keyword evidence="2" id="KW-0328">Glycosyltransferase</keyword>
<reference evidence="6 7" key="1">
    <citation type="journal article" date="2019" name="Int. J. Syst. Evol. Microbiol.">
        <title>The Global Catalogue of Microorganisms (GCM) 10K type strain sequencing project: providing services to taxonomists for standard genome sequencing and annotation.</title>
        <authorList>
            <consortium name="The Broad Institute Genomics Platform"/>
            <consortium name="The Broad Institute Genome Sequencing Center for Infectious Disease"/>
            <person name="Wu L."/>
            <person name="Ma J."/>
        </authorList>
    </citation>
    <scope>NUCLEOTIDE SEQUENCE [LARGE SCALE GENOMIC DNA]</scope>
    <source>
        <strain evidence="6 7">JCM 13002</strain>
    </source>
</reference>
<name>A0ABN1TP47_9ACTN</name>
<keyword evidence="7" id="KW-1185">Reference proteome</keyword>
<feature type="region of interest" description="Disordered" evidence="4">
    <location>
        <begin position="46"/>
        <end position="75"/>
    </location>
</feature>
<comment type="caution">
    <text evidence="6">The sequence shown here is derived from an EMBL/GenBank/DDBJ whole genome shotgun (WGS) entry which is preliminary data.</text>
</comment>
<evidence type="ECO:0000256" key="2">
    <source>
        <dbReference type="ARBA" id="ARBA00022676"/>
    </source>
</evidence>
<keyword evidence="3" id="KW-0808">Transferase</keyword>
<evidence type="ECO:0000313" key="6">
    <source>
        <dbReference type="EMBL" id="GAA1092596.1"/>
    </source>
</evidence>
<evidence type="ECO:0000256" key="3">
    <source>
        <dbReference type="ARBA" id="ARBA00022679"/>
    </source>
</evidence>
<dbReference type="InterPro" id="IPR028098">
    <property type="entry name" value="Glyco_trans_4-like_N"/>
</dbReference>
<evidence type="ECO:0000313" key="7">
    <source>
        <dbReference type="Proteomes" id="UP001499987"/>
    </source>
</evidence>
<dbReference type="Pfam" id="PF13439">
    <property type="entry name" value="Glyco_transf_4"/>
    <property type="match status" value="1"/>
</dbReference>
<dbReference type="Pfam" id="PF13692">
    <property type="entry name" value="Glyco_trans_1_4"/>
    <property type="match status" value="1"/>
</dbReference>
<gene>
    <name evidence="6" type="ORF">GCM10009663_40390</name>
</gene>
<dbReference type="RefSeq" id="WP_344625057.1">
    <property type="nucleotide sequence ID" value="NZ_BAAALD010000038.1"/>
</dbReference>
<feature type="compositionally biased region" description="Low complexity" evidence="4">
    <location>
        <begin position="48"/>
        <end position="73"/>
    </location>
</feature>
<proteinExistence type="predicted"/>
<protein>
    <recommendedName>
        <fullName evidence="1">D-inositol 3-phosphate glycosyltransferase</fullName>
    </recommendedName>
</protein>
<dbReference type="Proteomes" id="UP001499987">
    <property type="component" value="Unassembled WGS sequence"/>
</dbReference>
<dbReference type="PANTHER" id="PTHR12526:SF636">
    <property type="entry name" value="BLL3647 PROTEIN"/>
    <property type="match status" value="1"/>
</dbReference>
<accession>A0ABN1TP47</accession>
<sequence length="376" mass="39096">MPAAESARPAVLHLVTDPRRRGAQNLARDLHAELLRRGHRSELHSLQPHADAPDAPDAPGAPAGGDAEPLGPGRYHPATLRALRAAARRADVVVAHGSSTLPACAAALFGSRTPFVYVNIGDPRHWAASPVRRLRTGLLLRRAAAVAAISDGAREVLLDHYRLPARSVRTIPNGRTADRYPPAADEADRQTARAALGLPAEGPLLAWVGALAREKRPDLALDALALLPGVHLAVAGDGPLRAEAAARDTTGRAHFLGALTDPAPLYRAADALVLTSDSEGVPGVLVEAALAGLPAVATDVGWVRDVVRDGVTGRLVPPGDAAALAGAVEKLLADAHGALGAAARRHALDRFDLAVVADAWQGLLAETAHRGSRRTV</sequence>
<dbReference type="Gene3D" id="3.40.50.2000">
    <property type="entry name" value="Glycogen Phosphorylase B"/>
    <property type="match status" value="2"/>
</dbReference>
<evidence type="ECO:0000256" key="1">
    <source>
        <dbReference type="ARBA" id="ARBA00021292"/>
    </source>
</evidence>
<evidence type="ECO:0000259" key="5">
    <source>
        <dbReference type="Pfam" id="PF13439"/>
    </source>
</evidence>
<dbReference type="CDD" id="cd03801">
    <property type="entry name" value="GT4_PimA-like"/>
    <property type="match status" value="1"/>
</dbReference>
<evidence type="ECO:0000256" key="4">
    <source>
        <dbReference type="SAM" id="MobiDB-lite"/>
    </source>
</evidence>
<feature type="domain" description="Glycosyltransferase subfamily 4-like N-terminal" evidence="5">
    <location>
        <begin position="22"/>
        <end position="175"/>
    </location>
</feature>
<dbReference type="EMBL" id="BAAALD010000038">
    <property type="protein sequence ID" value="GAA1092596.1"/>
    <property type="molecule type" value="Genomic_DNA"/>
</dbReference>
<dbReference type="PANTHER" id="PTHR12526">
    <property type="entry name" value="GLYCOSYLTRANSFERASE"/>
    <property type="match status" value="1"/>
</dbReference>
<dbReference type="SUPFAM" id="SSF53756">
    <property type="entry name" value="UDP-Glycosyltransferase/glycogen phosphorylase"/>
    <property type="match status" value="1"/>
</dbReference>
<organism evidence="6 7">
    <name type="scientific">Kitasatospora arboriphila</name>
    <dbReference type="NCBI Taxonomy" id="258052"/>
    <lineage>
        <taxon>Bacteria</taxon>
        <taxon>Bacillati</taxon>
        <taxon>Actinomycetota</taxon>
        <taxon>Actinomycetes</taxon>
        <taxon>Kitasatosporales</taxon>
        <taxon>Streptomycetaceae</taxon>
        <taxon>Kitasatospora</taxon>
    </lineage>
</organism>